<dbReference type="RefSeq" id="WP_167093619.1">
    <property type="nucleotide sequence ID" value="NZ_WHJG01000059.1"/>
</dbReference>
<gene>
    <name evidence="5" type="ORF">F2P44_31160</name>
</gene>
<dbReference type="PROSITE" id="PS00041">
    <property type="entry name" value="HTH_ARAC_FAMILY_1"/>
    <property type="match status" value="1"/>
</dbReference>
<proteinExistence type="predicted"/>
<dbReference type="PROSITE" id="PS01124">
    <property type="entry name" value="HTH_ARAC_FAMILY_2"/>
    <property type="match status" value="1"/>
</dbReference>
<sequence>MKKNAAVMPDAGTVSAMEMAWIGKMAMRPGIGLFRGEAGDNHRHKHWAHQLSIGIGAPVQLAADCGTMQAHALFIPANTAHQLMPGHMMSLYIDSTTDEARAIVSMMPASDRIIEAPAGLAAIVLASFGDDMPHERSFDTLRARLQLGALPARNARLDAVLQILHSSLDHENSPDRAAMAAALGMSGSRFSHWFREATGMPVRSYKKWLRLVRGIEQVLAGERLTDAAHGAGFSDQAHFTRTFVEMFGLSPSSALAQLGKMPRHR</sequence>
<evidence type="ECO:0000313" key="5">
    <source>
        <dbReference type="EMBL" id="NHZ83693.1"/>
    </source>
</evidence>
<keyword evidence="1" id="KW-0805">Transcription regulation</keyword>
<feature type="domain" description="HTH araC/xylS-type" evidence="4">
    <location>
        <begin position="158"/>
        <end position="257"/>
    </location>
</feature>
<reference evidence="5 6" key="1">
    <citation type="submission" date="2019-10" db="EMBL/GenBank/DDBJ databases">
        <title>Taxonomy of Antarctic Massilia spp.: description of Massilia rubra sp. nov., Massilia aquatica sp. nov., Massilia mucilaginosa sp. nov., Massilia frigida sp. nov. isolated from streams, lakes and regoliths.</title>
        <authorList>
            <person name="Holochova P."/>
            <person name="Sedlacek I."/>
            <person name="Kralova S."/>
            <person name="Maslanova I."/>
            <person name="Busse H.-J."/>
            <person name="Stankova E."/>
            <person name="Vrbovska V."/>
            <person name="Kovarovic V."/>
            <person name="Bartak M."/>
            <person name="Svec P."/>
            <person name="Pantucek R."/>
        </authorList>
    </citation>
    <scope>NUCLEOTIDE SEQUENCE [LARGE SCALE GENOMIC DNA]</scope>
    <source>
        <strain evidence="5 6">CCM 8695</strain>
    </source>
</reference>
<dbReference type="InterPro" id="IPR009057">
    <property type="entry name" value="Homeodomain-like_sf"/>
</dbReference>
<comment type="caution">
    <text evidence="5">The sequence shown here is derived from an EMBL/GenBank/DDBJ whole genome shotgun (WGS) entry which is preliminary data.</text>
</comment>
<evidence type="ECO:0000256" key="2">
    <source>
        <dbReference type="ARBA" id="ARBA00023125"/>
    </source>
</evidence>
<dbReference type="InterPro" id="IPR018060">
    <property type="entry name" value="HTH_AraC"/>
</dbReference>
<keyword evidence="2" id="KW-0238">DNA-binding</keyword>
<dbReference type="InterPro" id="IPR050204">
    <property type="entry name" value="AraC_XylS_family_regulators"/>
</dbReference>
<dbReference type="SMART" id="SM00342">
    <property type="entry name" value="HTH_ARAC"/>
    <property type="match status" value="1"/>
</dbReference>
<dbReference type="InterPro" id="IPR018062">
    <property type="entry name" value="HTH_AraC-typ_CS"/>
</dbReference>
<dbReference type="SUPFAM" id="SSF46689">
    <property type="entry name" value="Homeodomain-like"/>
    <property type="match status" value="1"/>
</dbReference>
<evidence type="ECO:0000313" key="6">
    <source>
        <dbReference type="Proteomes" id="UP000621455"/>
    </source>
</evidence>
<dbReference type="Gene3D" id="1.10.10.60">
    <property type="entry name" value="Homeodomain-like"/>
    <property type="match status" value="2"/>
</dbReference>
<protein>
    <submittedName>
        <fullName evidence="5">Helix-turn-helix domain-containing protein</fullName>
    </submittedName>
</protein>
<name>A0ABX0NJM7_9BURK</name>
<evidence type="ECO:0000256" key="1">
    <source>
        <dbReference type="ARBA" id="ARBA00023015"/>
    </source>
</evidence>
<evidence type="ECO:0000259" key="4">
    <source>
        <dbReference type="PROSITE" id="PS01124"/>
    </source>
</evidence>
<accession>A0ABX0NJM7</accession>
<dbReference type="EMBL" id="WHJG01000059">
    <property type="protein sequence ID" value="NHZ83693.1"/>
    <property type="molecule type" value="Genomic_DNA"/>
</dbReference>
<dbReference type="PANTHER" id="PTHR46796">
    <property type="entry name" value="HTH-TYPE TRANSCRIPTIONAL ACTIVATOR RHAS-RELATED"/>
    <property type="match status" value="1"/>
</dbReference>
<keyword evidence="6" id="KW-1185">Reference proteome</keyword>
<organism evidence="5 6">
    <name type="scientific">Massilia frigida</name>
    <dbReference type="NCBI Taxonomy" id="2609281"/>
    <lineage>
        <taxon>Bacteria</taxon>
        <taxon>Pseudomonadati</taxon>
        <taxon>Pseudomonadota</taxon>
        <taxon>Betaproteobacteria</taxon>
        <taxon>Burkholderiales</taxon>
        <taxon>Oxalobacteraceae</taxon>
        <taxon>Telluria group</taxon>
        <taxon>Massilia</taxon>
    </lineage>
</organism>
<dbReference type="Proteomes" id="UP000621455">
    <property type="component" value="Unassembled WGS sequence"/>
</dbReference>
<keyword evidence="3" id="KW-0804">Transcription</keyword>
<dbReference type="Pfam" id="PF12833">
    <property type="entry name" value="HTH_18"/>
    <property type="match status" value="1"/>
</dbReference>
<evidence type="ECO:0000256" key="3">
    <source>
        <dbReference type="ARBA" id="ARBA00023163"/>
    </source>
</evidence>